<name>A0A849IEL0_9HYPH</name>
<protein>
    <submittedName>
        <fullName evidence="1">Histidine phosphatase family protein</fullName>
    </submittedName>
</protein>
<keyword evidence="2" id="KW-1185">Reference proteome</keyword>
<dbReference type="CDD" id="cd07040">
    <property type="entry name" value="HP"/>
    <property type="match status" value="1"/>
</dbReference>
<dbReference type="Gene3D" id="3.40.50.1240">
    <property type="entry name" value="Phosphoglycerate mutase-like"/>
    <property type="match status" value="1"/>
</dbReference>
<reference evidence="1 2" key="1">
    <citation type="submission" date="2020-04" db="EMBL/GenBank/DDBJ databases">
        <title>Enterovirga sp. isolate from soil.</title>
        <authorList>
            <person name="Chea S."/>
            <person name="Kim D.-U."/>
        </authorList>
    </citation>
    <scope>NUCLEOTIDE SEQUENCE [LARGE SCALE GENOMIC DNA]</scope>
    <source>
        <strain evidence="1 2">DB1703</strain>
    </source>
</reference>
<accession>A0A849IEL0</accession>
<dbReference type="EMBL" id="JABEPP010000005">
    <property type="protein sequence ID" value="NNM74520.1"/>
    <property type="molecule type" value="Genomic_DNA"/>
</dbReference>
<organism evidence="1 2">
    <name type="scientific">Enterovirga aerilata</name>
    <dbReference type="NCBI Taxonomy" id="2730920"/>
    <lineage>
        <taxon>Bacteria</taxon>
        <taxon>Pseudomonadati</taxon>
        <taxon>Pseudomonadota</taxon>
        <taxon>Alphaproteobacteria</taxon>
        <taxon>Hyphomicrobiales</taxon>
        <taxon>Methylobacteriaceae</taxon>
        <taxon>Enterovirga</taxon>
    </lineage>
</organism>
<dbReference type="SUPFAM" id="SSF53254">
    <property type="entry name" value="Phosphoglycerate mutase-like"/>
    <property type="match status" value="1"/>
</dbReference>
<dbReference type="InterPro" id="IPR013078">
    <property type="entry name" value="His_Pase_superF_clade-1"/>
</dbReference>
<proteinExistence type="predicted"/>
<dbReference type="SMART" id="SM00855">
    <property type="entry name" value="PGAM"/>
    <property type="match status" value="1"/>
</dbReference>
<gene>
    <name evidence="1" type="ORF">HJG44_19355</name>
</gene>
<sequence length="190" mass="20236">MLHRRALLGGLGVVWLGTAQGRSQPKAPALGLLREGGCVMLVRHARAPGTGDPPGFRIGDCATQRNLSAEGREQAAALGRSLREAGIRIEAVRSSRWCRALDTARLAFPDIPVEPDPALDSFFGDGSSRDRQTEAARALVAGWRGRSGVLALVTHQVNVTALTRLFPAEGEIVALRPTVAGFDTLGQIRL</sequence>
<dbReference type="Proteomes" id="UP000564885">
    <property type="component" value="Unassembled WGS sequence"/>
</dbReference>
<dbReference type="AlphaFoldDB" id="A0A849IEL0"/>
<evidence type="ECO:0000313" key="1">
    <source>
        <dbReference type="EMBL" id="NNM74520.1"/>
    </source>
</evidence>
<dbReference type="RefSeq" id="WP_171219945.1">
    <property type="nucleotide sequence ID" value="NZ_JABEPP010000005.1"/>
</dbReference>
<dbReference type="Pfam" id="PF00300">
    <property type="entry name" value="His_Phos_1"/>
    <property type="match status" value="1"/>
</dbReference>
<dbReference type="InterPro" id="IPR029033">
    <property type="entry name" value="His_PPase_superfam"/>
</dbReference>
<comment type="caution">
    <text evidence="1">The sequence shown here is derived from an EMBL/GenBank/DDBJ whole genome shotgun (WGS) entry which is preliminary data.</text>
</comment>
<evidence type="ECO:0000313" key="2">
    <source>
        <dbReference type="Proteomes" id="UP000564885"/>
    </source>
</evidence>